<reference evidence="2 3" key="1">
    <citation type="submission" date="2016-11" db="EMBL/GenBank/DDBJ databases">
        <authorList>
            <person name="Jaros S."/>
            <person name="Januszkiewicz K."/>
            <person name="Wedrychowicz H."/>
        </authorList>
    </citation>
    <scope>NUCLEOTIDE SEQUENCE [LARGE SCALE GENOMIC DNA]</scope>
    <source>
        <strain evidence="2 3">DSM 21864</strain>
    </source>
</reference>
<evidence type="ECO:0000256" key="1">
    <source>
        <dbReference type="SAM" id="Phobius"/>
    </source>
</evidence>
<organism evidence="2 3">
    <name type="scientific">Clostridium amylolyticum</name>
    <dbReference type="NCBI Taxonomy" id="1121298"/>
    <lineage>
        <taxon>Bacteria</taxon>
        <taxon>Bacillati</taxon>
        <taxon>Bacillota</taxon>
        <taxon>Clostridia</taxon>
        <taxon>Eubacteriales</taxon>
        <taxon>Clostridiaceae</taxon>
        <taxon>Clostridium</taxon>
    </lineage>
</organism>
<gene>
    <name evidence="2" type="ORF">SAMN05444401_2809</name>
</gene>
<proteinExistence type="predicted"/>
<dbReference type="AlphaFoldDB" id="A0A1M6IGD2"/>
<keyword evidence="3" id="KW-1185">Reference proteome</keyword>
<keyword evidence="1" id="KW-0812">Transmembrane</keyword>
<evidence type="ECO:0000313" key="2">
    <source>
        <dbReference type="EMBL" id="SHJ33488.1"/>
    </source>
</evidence>
<dbReference type="EMBL" id="FQZO01000004">
    <property type="protein sequence ID" value="SHJ33488.1"/>
    <property type="molecule type" value="Genomic_DNA"/>
</dbReference>
<dbReference type="STRING" id="1121298.SAMN05444401_2809"/>
<accession>A0A1M6IGD2</accession>
<evidence type="ECO:0008006" key="4">
    <source>
        <dbReference type="Google" id="ProtNLM"/>
    </source>
</evidence>
<dbReference type="RefSeq" id="WP_073007831.1">
    <property type="nucleotide sequence ID" value="NZ_FQZO01000004.1"/>
</dbReference>
<evidence type="ECO:0000313" key="3">
    <source>
        <dbReference type="Proteomes" id="UP000184080"/>
    </source>
</evidence>
<keyword evidence="1" id="KW-0472">Membrane</keyword>
<feature type="transmembrane region" description="Helical" evidence="1">
    <location>
        <begin position="76"/>
        <end position="96"/>
    </location>
</feature>
<keyword evidence="1" id="KW-1133">Transmembrane helix</keyword>
<dbReference type="OrthoDB" id="9815689at2"/>
<name>A0A1M6IGD2_9CLOT</name>
<protein>
    <recommendedName>
        <fullName evidence="4">Cxxc_20_cxxc protein</fullName>
    </recommendedName>
</protein>
<sequence>MEREKIGYKSTCPYCRKNTISLWRRQWMSKHNPLVCKECGKEIYPVEKKSYLMDIPILISLVISMVASYLTKNLFIFIPIYYLGIIISLFLQYVYVPLTYKQN</sequence>
<dbReference type="Proteomes" id="UP000184080">
    <property type="component" value="Unassembled WGS sequence"/>
</dbReference>